<dbReference type="EMBL" id="WBZC01000004">
    <property type="protein sequence ID" value="KAB3538613.1"/>
    <property type="molecule type" value="Genomic_DNA"/>
</dbReference>
<dbReference type="InterPro" id="IPR053385">
    <property type="entry name" value="ABC_transport_permease"/>
</dbReference>
<evidence type="ECO:0000256" key="4">
    <source>
        <dbReference type="ARBA" id="ARBA00022692"/>
    </source>
</evidence>
<feature type="compositionally biased region" description="Polar residues" evidence="9">
    <location>
        <begin position="1"/>
        <end position="19"/>
    </location>
</feature>
<dbReference type="CDD" id="cd06261">
    <property type="entry name" value="TM_PBP2"/>
    <property type="match status" value="1"/>
</dbReference>
<feature type="transmembrane region" description="Helical" evidence="8">
    <location>
        <begin position="102"/>
        <end position="128"/>
    </location>
</feature>
<keyword evidence="4 8" id="KW-0812">Transmembrane</keyword>
<evidence type="ECO:0000256" key="8">
    <source>
        <dbReference type="RuleBase" id="RU363032"/>
    </source>
</evidence>
<evidence type="ECO:0000313" key="12">
    <source>
        <dbReference type="Proteomes" id="UP000432715"/>
    </source>
</evidence>
<gene>
    <name evidence="11" type="ORF">F8154_01590</name>
</gene>
<evidence type="ECO:0000256" key="6">
    <source>
        <dbReference type="ARBA" id="ARBA00023136"/>
    </source>
</evidence>
<evidence type="ECO:0000259" key="10">
    <source>
        <dbReference type="PROSITE" id="PS50928"/>
    </source>
</evidence>
<keyword evidence="6 8" id="KW-0472">Membrane</keyword>
<feature type="transmembrane region" description="Helical" evidence="8">
    <location>
        <begin position="140"/>
        <end position="160"/>
    </location>
</feature>
<dbReference type="Pfam" id="PF12911">
    <property type="entry name" value="OppC_N"/>
    <property type="match status" value="1"/>
</dbReference>
<dbReference type="InterPro" id="IPR035906">
    <property type="entry name" value="MetI-like_sf"/>
</dbReference>
<dbReference type="InterPro" id="IPR050366">
    <property type="entry name" value="BP-dependent_transpt_permease"/>
</dbReference>
<feature type="transmembrane region" description="Helical" evidence="8">
    <location>
        <begin position="267"/>
        <end position="289"/>
    </location>
</feature>
<dbReference type="Pfam" id="PF00528">
    <property type="entry name" value="BPD_transp_1"/>
    <property type="match status" value="1"/>
</dbReference>
<feature type="transmembrane region" description="Helical" evidence="8">
    <location>
        <begin position="42"/>
        <end position="65"/>
    </location>
</feature>
<name>A0A6I0FKF9_9FIRM</name>
<evidence type="ECO:0000256" key="2">
    <source>
        <dbReference type="ARBA" id="ARBA00022448"/>
    </source>
</evidence>
<dbReference type="OrthoDB" id="9783218at2"/>
<feature type="domain" description="ABC transmembrane type-1" evidence="10">
    <location>
        <begin position="100"/>
        <end position="289"/>
    </location>
</feature>
<dbReference type="AlphaFoldDB" id="A0A6I0FKF9"/>
<evidence type="ECO:0000256" key="1">
    <source>
        <dbReference type="ARBA" id="ARBA00004651"/>
    </source>
</evidence>
<feature type="transmembrane region" description="Helical" evidence="8">
    <location>
        <begin position="221"/>
        <end position="247"/>
    </location>
</feature>
<comment type="similarity">
    <text evidence="7">Belongs to the binding-protein-dependent transport system permease family. OppBC subfamily.</text>
</comment>
<dbReference type="SUPFAM" id="SSF161098">
    <property type="entry name" value="MetI-like"/>
    <property type="match status" value="1"/>
</dbReference>
<dbReference type="NCBIfam" id="NF045474">
    <property type="entry name" value="Opp2C"/>
    <property type="match status" value="1"/>
</dbReference>
<dbReference type="InterPro" id="IPR025966">
    <property type="entry name" value="OppC_N"/>
</dbReference>
<evidence type="ECO:0000256" key="5">
    <source>
        <dbReference type="ARBA" id="ARBA00022989"/>
    </source>
</evidence>
<comment type="caution">
    <text evidence="11">The sequence shown here is derived from an EMBL/GenBank/DDBJ whole genome shotgun (WGS) entry which is preliminary data.</text>
</comment>
<dbReference type="GO" id="GO:0055085">
    <property type="term" value="P:transmembrane transport"/>
    <property type="evidence" value="ECO:0007669"/>
    <property type="project" value="InterPro"/>
</dbReference>
<keyword evidence="2 8" id="KW-0813">Transport</keyword>
<dbReference type="PANTHER" id="PTHR43386:SF1">
    <property type="entry name" value="D,D-DIPEPTIDE TRANSPORT SYSTEM PERMEASE PROTEIN DDPC-RELATED"/>
    <property type="match status" value="1"/>
</dbReference>
<keyword evidence="5 8" id="KW-1133">Transmembrane helix</keyword>
<accession>A0A6I0FKF9</accession>
<evidence type="ECO:0000256" key="9">
    <source>
        <dbReference type="SAM" id="MobiDB-lite"/>
    </source>
</evidence>
<dbReference type="GO" id="GO:0005886">
    <property type="term" value="C:plasma membrane"/>
    <property type="evidence" value="ECO:0007669"/>
    <property type="project" value="UniProtKB-SubCell"/>
</dbReference>
<dbReference type="PROSITE" id="PS50928">
    <property type="entry name" value="ABC_TM1"/>
    <property type="match status" value="1"/>
</dbReference>
<dbReference type="PANTHER" id="PTHR43386">
    <property type="entry name" value="OLIGOPEPTIDE TRANSPORT SYSTEM PERMEASE PROTEIN APPC"/>
    <property type="match status" value="1"/>
</dbReference>
<sequence length="302" mass="32361">MSNVKTASQNPQSQVASNGTKKKRGPWREVWRRMKKNKAAMVGLLIILILILSAIFADVIAPYGYDEQSLVDRLQTPNSKHLLGTDNFGRDIFSRIIYGSRISLQVGFIAVGIAAILGGTLGAIAGYYGGKLDNVIMRCIDILLAIPGILLAIAIVATLGPGLRNVMIAVGIGSIPSYARIVRASVLSLRDQEFIEAARAVGANDFRIITKHIIPNSMAPIIVQATLGVANAILSAAGLSFLGLGIQPPTPEWGAMLSNARHYLRDYPHIATFPGLAIMITIFGLNLLGDGLRDALDPRLKS</sequence>
<feature type="region of interest" description="Disordered" evidence="9">
    <location>
        <begin position="1"/>
        <end position="28"/>
    </location>
</feature>
<dbReference type="InterPro" id="IPR000515">
    <property type="entry name" value="MetI-like"/>
</dbReference>
<proteinExistence type="inferred from homology"/>
<evidence type="ECO:0000256" key="7">
    <source>
        <dbReference type="ARBA" id="ARBA00024202"/>
    </source>
</evidence>
<reference evidence="11 12" key="1">
    <citation type="submission" date="2019-10" db="EMBL/GenBank/DDBJ databases">
        <title>Alkaliphilus serpentinus sp. nov. and Alkaliphilus pronyensis sp. nov., two novel anaerobic alkaliphilic species isolated from the serpentinized-hosted hydrothermal field of the Prony Bay (New Caledonia).</title>
        <authorList>
            <person name="Postec A."/>
        </authorList>
    </citation>
    <scope>NUCLEOTIDE SEQUENCE [LARGE SCALE GENOMIC DNA]</scope>
    <source>
        <strain evidence="11 12">LacV</strain>
    </source>
</reference>
<dbReference type="RefSeq" id="WP_151859840.1">
    <property type="nucleotide sequence ID" value="NZ_WBZC01000004.1"/>
</dbReference>
<keyword evidence="12" id="KW-1185">Reference proteome</keyword>
<keyword evidence="3" id="KW-1003">Cell membrane</keyword>
<dbReference type="Proteomes" id="UP000432715">
    <property type="component" value="Unassembled WGS sequence"/>
</dbReference>
<evidence type="ECO:0000256" key="3">
    <source>
        <dbReference type="ARBA" id="ARBA00022475"/>
    </source>
</evidence>
<dbReference type="Gene3D" id="1.10.3720.10">
    <property type="entry name" value="MetI-like"/>
    <property type="match status" value="1"/>
</dbReference>
<protein>
    <submittedName>
        <fullName evidence="11">ABC transporter permease</fullName>
    </submittedName>
</protein>
<organism evidence="11 12">
    <name type="scientific">Alkaliphilus pronyensis</name>
    <dbReference type="NCBI Taxonomy" id="1482732"/>
    <lineage>
        <taxon>Bacteria</taxon>
        <taxon>Bacillati</taxon>
        <taxon>Bacillota</taxon>
        <taxon>Clostridia</taxon>
        <taxon>Peptostreptococcales</taxon>
        <taxon>Natronincolaceae</taxon>
        <taxon>Alkaliphilus</taxon>
    </lineage>
</organism>
<comment type="subcellular location">
    <subcellularLocation>
        <location evidence="1 8">Cell membrane</location>
        <topology evidence="1 8">Multi-pass membrane protein</topology>
    </subcellularLocation>
</comment>
<evidence type="ECO:0000313" key="11">
    <source>
        <dbReference type="EMBL" id="KAB3538613.1"/>
    </source>
</evidence>